<comment type="caution">
    <text evidence="3">The sequence shown here is derived from an EMBL/GenBank/DDBJ whole genome shotgun (WGS) entry which is preliminary data.</text>
</comment>
<dbReference type="AlphaFoldDB" id="A0A8B6FT79"/>
<protein>
    <recommendedName>
        <fullName evidence="2">VWA7 N-terminal domain-containing protein</fullName>
    </recommendedName>
</protein>
<dbReference type="InterPro" id="IPR056862">
    <property type="entry name" value="VWA7_N"/>
</dbReference>
<accession>A0A8B6FT79</accession>
<evidence type="ECO:0000313" key="4">
    <source>
        <dbReference type="Proteomes" id="UP000596742"/>
    </source>
</evidence>
<dbReference type="PANTHER" id="PTHR14905:SF21">
    <property type="entry name" value="VWFA DOMAIN-CONTAINING PROTEIN"/>
    <property type="match status" value="1"/>
</dbReference>
<dbReference type="PANTHER" id="PTHR14905">
    <property type="entry name" value="NG37"/>
    <property type="match status" value="1"/>
</dbReference>
<dbReference type="Pfam" id="PF25107">
    <property type="entry name" value="VWA7_N"/>
    <property type="match status" value="1"/>
</dbReference>
<dbReference type="EMBL" id="UYJE01007382">
    <property type="protein sequence ID" value="VDI54326.1"/>
    <property type="molecule type" value="Genomic_DNA"/>
</dbReference>
<sequence>MDTMLKKVIALKRAVADTQEYKKDTAYIHCHADQIILAHNFVKSCKQKLIARKNDLDEFIAKLGECLYTIQSFYSNTNWVEMYGGVAYEDFGINDLMEVALLEEDTCLDDTTFNSECKNNIIVDGKLTSGFHQGRGNTKPAKAVGSPTGKCSHGGPDDDSRKIVARCGINKDSLTPEWSPHSHLHEQAYTAAIQATENFLVANGKRVCLN</sequence>
<proteinExistence type="predicted"/>
<organism evidence="3 4">
    <name type="scientific">Mytilus galloprovincialis</name>
    <name type="common">Mediterranean mussel</name>
    <dbReference type="NCBI Taxonomy" id="29158"/>
    <lineage>
        <taxon>Eukaryota</taxon>
        <taxon>Metazoa</taxon>
        <taxon>Spiralia</taxon>
        <taxon>Lophotrochozoa</taxon>
        <taxon>Mollusca</taxon>
        <taxon>Bivalvia</taxon>
        <taxon>Autobranchia</taxon>
        <taxon>Pteriomorphia</taxon>
        <taxon>Mytilida</taxon>
        <taxon>Mytiloidea</taxon>
        <taxon>Mytilidae</taxon>
        <taxon>Mytilinae</taxon>
        <taxon>Mytilus</taxon>
    </lineage>
</organism>
<evidence type="ECO:0000259" key="2">
    <source>
        <dbReference type="Pfam" id="PF25107"/>
    </source>
</evidence>
<dbReference type="Proteomes" id="UP000596742">
    <property type="component" value="Unassembled WGS sequence"/>
</dbReference>
<name>A0A8B6FT79_MYTGA</name>
<evidence type="ECO:0000256" key="1">
    <source>
        <dbReference type="SAM" id="MobiDB-lite"/>
    </source>
</evidence>
<feature type="domain" description="VWA7 N-terminal" evidence="2">
    <location>
        <begin position="8"/>
        <end position="200"/>
    </location>
</feature>
<keyword evidence="4" id="KW-1185">Reference proteome</keyword>
<dbReference type="OrthoDB" id="10043511at2759"/>
<gene>
    <name evidence="3" type="ORF">MGAL_10B021706</name>
</gene>
<feature type="region of interest" description="Disordered" evidence="1">
    <location>
        <begin position="134"/>
        <end position="157"/>
    </location>
</feature>
<dbReference type="InterPro" id="IPR052577">
    <property type="entry name" value="VWA7"/>
</dbReference>
<reference evidence="3" key="1">
    <citation type="submission" date="2018-11" db="EMBL/GenBank/DDBJ databases">
        <authorList>
            <person name="Alioto T."/>
            <person name="Alioto T."/>
        </authorList>
    </citation>
    <scope>NUCLEOTIDE SEQUENCE</scope>
</reference>
<evidence type="ECO:0000313" key="3">
    <source>
        <dbReference type="EMBL" id="VDI54326.1"/>
    </source>
</evidence>